<organism evidence="1 2">
    <name type="scientific">Olea europaea subsp. europaea</name>
    <dbReference type="NCBI Taxonomy" id="158383"/>
    <lineage>
        <taxon>Eukaryota</taxon>
        <taxon>Viridiplantae</taxon>
        <taxon>Streptophyta</taxon>
        <taxon>Embryophyta</taxon>
        <taxon>Tracheophyta</taxon>
        <taxon>Spermatophyta</taxon>
        <taxon>Magnoliopsida</taxon>
        <taxon>eudicotyledons</taxon>
        <taxon>Gunneridae</taxon>
        <taxon>Pentapetalae</taxon>
        <taxon>asterids</taxon>
        <taxon>lamiids</taxon>
        <taxon>Lamiales</taxon>
        <taxon>Oleaceae</taxon>
        <taxon>Oleeae</taxon>
        <taxon>Olea</taxon>
    </lineage>
</organism>
<feature type="non-terminal residue" evidence="1">
    <location>
        <position position="1"/>
    </location>
</feature>
<protein>
    <submittedName>
        <fullName evidence="1">Uncharacterized protein</fullName>
    </submittedName>
</protein>
<dbReference type="EMBL" id="CACTIH010002324">
    <property type="protein sequence ID" value="CAA2975917.1"/>
    <property type="molecule type" value="Genomic_DNA"/>
</dbReference>
<dbReference type="GO" id="GO:0009706">
    <property type="term" value="C:chloroplast inner membrane"/>
    <property type="evidence" value="ECO:0007669"/>
    <property type="project" value="TreeGrafter"/>
</dbReference>
<dbReference type="AlphaFoldDB" id="A0A8S0R9T2"/>
<dbReference type="GO" id="GO:0045037">
    <property type="term" value="P:protein import into chloroplast stroma"/>
    <property type="evidence" value="ECO:0007669"/>
    <property type="project" value="TreeGrafter"/>
</dbReference>
<dbReference type="PANTHER" id="PTHR37755:SF1">
    <property type="entry name" value="PROTEIN TIC 56, CHLOROPLASTIC"/>
    <property type="match status" value="1"/>
</dbReference>
<dbReference type="InterPro" id="IPR037471">
    <property type="entry name" value="TIC56"/>
</dbReference>
<comment type="caution">
    <text evidence="1">The sequence shown here is derived from an EMBL/GenBank/DDBJ whole genome shotgun (WGS) entry which is preliminary data.</text>
</comment>
<proteinExistence type="predicted"/>
<sequence>IAKCDWTGWEANAKEVNKVEGESDDKFWYFARRFFFGLWGFQQWPYPPGRPI</sequence>
<dbReference type="Gramene" id="OE9A070258T1">
    <property type="protein sequence ID" value="OE9A070258C1"/>
    <property type="gene ID" value="OE9A070258"/>
</dbReference>
<dbReference type="Proteomes" id="UP000594638">
    <property type="component" value="Unassembled WGS sequence"/>
</dbReference>
<evidence type="ECO:0000313" key="1">
    <source>
        <dbReference type="EMBL" id="CAA2975917.1"/>
    </source>
</evidence>
<name>A0A8S0R9T2_OLEEU</name>
<dbReference type="OrthoDB" id="523541at2759"/>
<dbReference type="PANTHER" id="PTHR37755">
    <property type="entry name" value="PROTEIN TIC 56, CHLOROPLASTIC"/>
    <property type="match status" value="1"/>
</dbReference>
<accession>A0A8S0R9T2</accession>
<evidence type="ECO:0000313" key="2">
    <source>
        <dbReference type="Proteomes" id="UP000594638"/>
    </source>
</evidence>
<keyword evidence="2" id="KW-1185">Reference proteome</keyword>
<feature type="non-terminal residue" evidence="1">
    <location>
        <position position="52"/>
    </location>
</feature>
<gene>
    <name evidence="1" type="ORF">OLEA9_A070258</name>
</gene>
<reference evidence="1 2" key="1">
    <citation type="submission" date="2019-12" db="EMBL/GenBank/DDBJ databases">
        <authorList>
            <person name="Alioto T."/>
            <person name="Alioto T."/>
            <person name="Gomez Garrido J."/>
        </authorList>
    </citation>
    <scope>NUCLEOTIDE SEQUENCE [LARGE SCALE GENOMIC DNA]</scope>
</reference>